<evidence type="ECO:0000313" key="3">
    <source>
        <dbReference type="EMBL" id="TFV95270.1"/>
    </source>
</evidence>
<dbReference type="Pfam" id="PF01047">
    <property type="entry name" value="MarR"/>
    <property type="match status" value="1"/>
</dbReference>
<dbReference type="GO" id="GO:0006950">
    <property type="term" value="P:response to stress"/>
    <property type="evidence" value="ECO:0007669"/>
    <property type="project" value="TreeGrafter"/>
</dbReference>
<keyword evidence="4" id="KW-1185">Reference proteome</keyword>
<comment type="caution">
    <text evidence="3">The sequence shown here is derived from an EMBL/GenBank/DDBJ whole genome shotgun (WGS) entry which is preliminary data.</text>
</comment>
<evidence type="ECO:0000313" key="4">
    <source>
        <dbReference type="Proteomes" id="UP000298127"/>
    </source>
</evidence>
<dbReference type="InterPro" id="IPR000835">
    <property type="entry name" value="HTH_MarR-typ"/>
</dbReference>
<evidence type="ECO:0000256" key="1">
    <source>
        <dbReference type="ARBA" id="ARBA00004496"/>
    </source>
</evidence>
<comment type="subcellular location">
    <subcellularLocation>
        <location evidence="1">Cytoplasm</location>
    </subcellularLocation>
</comment>
<accession>A0A4Y9QSZ5</accession>
<dbReference type="GO" id="GO:0005737">
    <property type="term" value="C:cytoplasm"/>
    <property type="evidence" value="ECO:0007669"/>
    <property type="project" value="UniProtKB-SubCell"/>
</dbReference>
<gene>
    <name evidence="3" type="ORF">E4M00_14530</name>
</gene>
<dbReference type="PROSITE" id="PS50995">
    <property type="entry name" value="HTH_MARR_2"/>
    <property type="match status" value="1"/>
</dbReference>
<dbReference type="InterPro" id="IPR036390">
    <property type="entry name" value="WH_DNA-bd_sf"/>
</dbReference>
<dbReference type="AlphaFoldDB" id="A0A4Y9QSZ5"/>
<sequence length="171" mass="18519">MATPIAPATTTSPDGSVHPSPLDPLVCFALYRASHATSVAYRELLSPWGLTYTQYLVLVLLWTEGAASVRRLGDHLGLDSGTLSPLVKRLEERGLVERRRGDGRDERVVMVTPTARGIELRTELEDVPRCVAEATRLSAETAPALLQTLRELTAGMNEVTVGLRTPTDAAT</sequence>
<dbReference type="SMART" id="SM00347">
    <property type="entry name" value="HTH_MARR"/>
    <property type="match status" value="1"/>
</dbReference>
<organism evidence="3 4">
    <name type="scientific">Orlajensenia leifsoniae</name>
    <dbReference type="NCBI Taxonomy" id="2561933"/>
    <lineage>
        <taxon>Bacteria</taxon>
        <taxon>Bacillati</taxon>
        <taxon>Actinomycetota</taxon>
        <taxon>Actinomycetes</taxon>
        <taxon>Micrococcales</taxon>
        <taxon>Microbacteriaceae</taxon>
        <taxon>Orlajensenia</taxon>
    </lineage>
</organism>
<feature type="domain" description="HTH marR-type" evidence="2">
    <location>
        <begin position="23"/>
        <end position="154"/>
    </location>
</feature>
<dbReference type="EMBL" id="SPQZ01000006">
    <property type="protein sequence ID" value="TFV95270.1"/>
    <property type="molecule type" value="Genomic_DNA"/>
</dbReference>
<dbReference type="PANTHER" id="PTHR33164">
    <property type="entry name" value="TRANSCRIPTIONAL REGULATOR, MARR FAMILY"/>
    <property type="match status" value="1"/>
</dbReference>
<dbReference type="PANTHER" id="PTHR33164:SF5">
    <property type="entry name" value="ORGANIC HYDROPEROXIDE RESISTANCE TRANSCRIPTIONAL REGULATOR"/>
    <property type="match status" value="1"/>
</dbReference>
<dbReference type="SUPFAM" id="SSF46785">
    <property type="entry name" value="Winged helix' DNA-binding domain"/>
    <property type="match status" value="1"/>
</dbReference>
<name>A0A4Y9QSZ5_9MICO</name>
<dbReference type="RefSeq" id="WP_135121216.1">
    <property type="nucleotide sequence ID" value="NZ_SPQZ01000006.1"/>
</dbReference>
<protein>
    <submittedName>
        <fullName evidence="3">MarR family transcriptional regulator</fullName>
    </submittedName>
</protein>
<evidence type="ECO:0000259" key="2">
    <source>
        <dbReference type="PROSITE" id="PS50995"/>
    </source>
</evidence>
<dbReference type="InterPro" id="IPR036388">
    <property type="entry name" value="WH-like_DNA-bd_sf"/>
</dbReference>
<dbReference type="Proteomes" id="UP000298127">
    <property type="component" value="Unassembled WGS sequence"/>
</dbReference>
<dbReference type="InterPro" id="IPR039422">
    <property type="entry name" value="MarR/SlyA-like"/>
</dbReference>
<proteinExistence type="predicted"/>
<dbReference type="Gene3D" id="1.10.10.10">
    <property type="entry name" value="Winged helix-like DNA-binding domain superfamily/Winged helix DNA-binding domain"/>
    <property type="match status" value="1"/>
</dbReference>
<dbReference type="GO" id="GO:0003700">
    <property type="term" value="F:DNA-binding transcription factor activity"/>
    <property type="evidence" value="ECO:0007669"/>
    <property type="project" value="InterPro"/>
</dbReference>
<reference evidence="3 4" key="1">
    <citation type="journal article" date="2018" name="J. Microbiol.">
        <title>Leifsonia flava sp. nov., a novel actinobacterium isolated from the rhizosphere of Aquilegia viridiflora.</title>
        <authorList>
            <person name="Cai Y."/>
            <person name="Tao W.Z."/>
            <person name="Ma Y.J."/>
            <person name="Cheng J."/>
            <person name="Zhang M.Y."/>
            <person name="Zhang Y.X."/>
        </authorList>
    </citation>
    <scope>NUCLEOTIDE SEQUENCE [LARGE SCALE GENOMIC DNA]</scope>
    <source>
        <strain evidence="3 4">SYP-B2174</strain>
    </source>
</reference>